<dbReference type="EMBL" id="QVQT01000003">
    <property type="protein sequence ID" value="RFU16810.1"/>
    <property type="molecule type" value="Genomic_DNA"/>
</dbReference>
<protein>
    <submittedName>
        <fullName evidence="2">DUF4230 domain-containing protein</fullName>
    </submittedName>
</protein>
<sequence>MVTLPPPHAQRRTSFWKYLLLGPLLGLLFGFGILAWFLHAATQGVWDRVATVVSGRPLHIDTTQPTVVSRIQRLARLETVTYTMDKVVEGDREGRVLPEFLTGDKILLTVHGEAIAGIDLHQLTPADVQVSGSSVHLHLPAAQIFTVTLDDEKTRVYSRYTGILVPADPNLESEVRAKAEQDLRQSALAAGILNTAHQNACSTVTTMLLGLGFHQVDCS</sequence>
<dbReference type="RefSeq" id="WP_117298978.1">
    <property type="nucleotide sequence ID" value="NZ_QVQT02000003.1"/>
</dbReference>
<keyword evidence="1" id="KW-0812">Transmembrane</keyword>
<keyword evidence="3" id="KW-1185">Reference proteome</keyword>
<organism evidence="2 3">
    <name type="scientific">Paracidobacterium acidisoli</name>
    <dbReference type="NCBI Taxonomy" id="2303751"/>
    <lineage>
        <taxon>Bacteria</taxon>
        <taxon>Pseudomonadati</taxon>
        <taxon>Acidobacteriota</taxon>
        <taxon>Terriglobia</taxon>
        <taxon>Terriglobales</taxon>
        <taxon>Acidobacteriaceae</taxon>
        <taxon>Paracidobacterium</taxon>
    </lineage>
</organism>
<reference evidence="2 3" key="1">
    <citation type="submission" date="2018-08" db="EMBL/GenBank/DDBJ databases">
        <title>Acidipila sp. 4G-K13, an acidobacterium isolated from forest soil.</title>
        <authorList>
            <person name="Gao Z.-H."/>
            <person name="Qiu L.-H."/>
        </authorList>
    </citation>
    <scope>NUCLEOTIDE SEQUENCE [LARGE SCALE GENOMIC DNA]</scope>
    <source>
        <strain evidence="2 3">4G-K13</strain>
    </source>
</reference>
<keyword evidence="1" id="KW-0472">Membrane</keyword>
<dbReference type="InterPro" id="IPR025324">
    <property type="entry name" value="DUF4230"/>
</dbReference>
<dbReference type="OrthoDB" id="154626at2"/>
<dbReference type="Proteomes" id="UP000264702">
    <property type="component" value="Unassembled WGS sequence"/>
</dbReference>
<dbReference type="AlphaFoldDB" id="A0A372IPB6"/>
<proteinExistence type="predicted"/>
<dbReference type="Pfam" id="PF14014">
    <property type="entry name" value="DUF4230"/>
    <property type="match status" value="1"/>
</dbReference>
<gene>
    <name evidence="2" type="ORF">D0Y96_08665</name>
</gene>
<keyword evidence="1" id="KW-1133">Transmembrane helix</keyword>
<accession>A0A372IPB6</accession>
<evidence type="ECO:0000256" key="1">
    <source>
        <dbReference type="SAM" id="Phobius"/>
    </source>
</evidence>
<evidence type="ECO:0000313" key="2">
    <source>
        <dbReference type="EMBL" id="RFU16810.1"/>
    </source>
</evidence>
<feature type="transmembrane region" description="Helical" evidence="1">
    <location>
        <begin position="15"/>
        <end position="38"/>
    </location>
</feature>
<evidence type="ECO:0000313" key="3">
    <source>
        <dbReference type="Proteomes" id="UP000264702"/>
    </source>
</evidence>
<name>A0A372IPB6_9BACT</name>
<comment type="caution">
    <text evidence="2">The sequence shown here is derived from an EMBL/GenBank/DDBJ whole genome shotgun (WGS) entry which is preliminary data.</text>
</comment>